<protein>
    <submittedName>
        <fullName evidence="6">Lysine exporter protein (LYSE/YGGA)</fullName>
    </submittedName>
</protein>
<accession>A1WSA9</accession>
<dbReference type="RefSeq" id="WP_011812494.1">
    <property type="nucleotide sequence ID" value="NC_008786.1"/>
</dbReference>
<comment type="subcellular location">
    <subcellularLocation>
        <location evidence="1">Cell membrane</location>
        <topology evidence="1">Multi-pass membrane protein</topology>
    </subcellularLocation>
</comment>
<dbReference type="InterPro" id="IPR001123">
    <property type="entry name" value="LeuE-type"/>
</dbReference>
<evidence type="ECO:0000313" key="6">
    <source>
        <dbReference type="EMBL" id="ABM60516.1"/>
    </source>
</evidence>
<dbReference type="Proteomes" id="UP000000374">
    <property type="component" value="Chromosome"/>
</dbReference>
<organism evidence="6 7">
    <name type="scientific">Verminephrobacter eiseniae (strain EF01-2)</name>
    <dbReference type="NCBI Taxonomy" id="391735"/>
    <lineage>
        <taxon>Bacteria</taxon>
        <taxon>Pseudomonadati</taxon>
        <taxon>Pseudomonadota</taxon>
        <taxon>Betaproteobacteria</taxon>
        <taxon>Burkholderiales</taxon>
        <taxon>Comamonadaceae</taxon>
        <taxon>Verminephrobacter</taxon>
    </lineage>
</organism>
<sequence>MEQFSMLGYVTVVSMMVLTPGPNIAIILQSVVTRSARSGFGNLFGIVGGFYFHALCSTVGLTLLLKQSPTMYAVVKTLGACYLVYLGINSLVQAARTRRMPAAQPVNTAANTRPTHGAVLEGFITNVLNPKVGLFYLAIFPQFIGPQDSVPLRSLLLVTIHALFALGWYSILILSFERYRSRLGGASMVMLARVVIGVVLVGLGLRVLLS</sequence>
<dbReference type="AlphaFoldDB" id="A1WSA9"/>
<gene>
    <name evidence="6" type="ordered locus">Veis_4824</name>
</gene>
<dbReference type="PIRSF" id="PIRSF006324">
    <property type="entry name" value="LeuE"/>
    <property type="match status" value="1"/>
</dbReference>
<dbReference type="GO" id="GO:0005886">
    <property type="term" value="C:plasma membrane"/>
    <property type="evidence" value="ECO:0007669"/>
    <property type="project" value="UniProtKB-SubCell"/>
</dbReference>
<dbReference type="OrthoDB" id="9784202at2"/>
<evidence type="ECO:0000256" key="2">
    <source>
        <dbReference type="ARBA" id="ARBA00022475"/>
    </source>
</evidence>
<keyword evidence="3" id="KW-0812">Transmembrane</keyword>
<dbReference type="PANTHER" id="PTHR30086:SF20">
    <property type="entry name" value="ARGININE EXPORTER PROTEIN ARGO-RELATED"/>
    <property type="match status" value="1"/>
</dbReference>
<evidence type="ECO:0000256" key="3">
    <source>
        <dbReference type="ARBA" id="ARBA00022692"/>
    </source>
</evidence>
<dbReference type="KEGG" id="vei:Veis_4824"/>
<dbReference type="Pfam" id="PF01810">
    <property type="entry name" value="LysE"/>
    <property type="match status" value="1"/>
</dbReference>
<proteinExistence type="predicted"/>
<dbReference type="EMBL" id="CP000542">
    <property type="protein sequence ID" value="ABM60516.1"/>
    <property type="molecule type" value="Genomic_DNA"/>
</dbReference>
<dbReference type="eggNOG" id="COG1280">
    <property type="taxonomic scope" value="Bacteria"/>
</dbReference>
<keyword evidence="2" id="KW-1003">Cell membrane</keyword>
<keyword evidence="7" id="KW-1185">Reference proteome</keyword>
<evidence type="ECO:0000313" key="7">
    <source>
        <dbReference type="Proteomes" id="UP000000374"/>
    </source>
</evidence>
<evidence type="ECO:0000256" key="1">
    <source>
        <dbReference type="ARBA" id="ARBA00004651"/>
    </source>
</evidence>
<keyword evidence="5" id="KW-0472">Membrane</keyword>
<evidence type="ECO:0000256" key="4">
    <source>
        <dbReference type="ARBA" id="ARBA00022989"/>
    </source>
</evidence>
<dbReference type="GO" id="GO:0015171">
    <property type="term" value="F:amino acid transmembrane transporter activity"/>
    <property type="evidence" value="ECO:0007669"/>
    <property type="project" value="TreeGrafter"/>
</dbReference>
<dbReference type="PANTHER" id="PTHR30086">
    <property type="entry name" value="ARGININE EXPORTER PROTEIN ARGO"/>
    <property type="match status" value="1"/>
</dbReference>
<dbReference type="GeneID" id="76463090"/>
<dbReference type="HOGENOM" id="CLU_079569_3_0_4"/>
<keyword evidence="4" id="KW-1133">Transmembrane helix</keyword>
<evidence type="ECO:0000256" key="5">
    <source>
        <dbReference type="ARBA" id="ARBA00023136"/>
    </source>
</evidence>
<name>A1WSA9_VEREI</name>
<reference evidence="7" key="1">
    <citation type="submission" date="2006-12" db="EMBL/GenBank/DDBJ databases">
        <title>Complete sequence of chromosome 1 of Verminephrobacter eiseniae EF01-2.</title>
        <authorList>
            <person name="Copeland A."/>
            <person name="Lucas S."/>
            <person name="Lapidus A."/>
            <person name="Barry K."/>
            <person name="Detter J.C."/>
            <person name="Glavina del Rio T."/>
            <person name="Dalin E."/>
            <person name="Tice H."/>
            <person name="Pitluck S."/>
            <person name="Chertkov O."/>
            <person name="Brettin T."/>
            <person name="Bruce D."/>
            <person name="Han C."/>
            <person name="Tapia R."/>
            <person name="Gilna P."/>
            <person name="Schmutz J."/>
            <person name="Larimer F."/>
            <person name="Land M."/>
            <person name="Hauser L."/>
            <person name="Kyrpides N."/>
            <person name="Kim E."/>
            <person name="Stahl D."/>
            <person name="Richardson P."/>
        </authorList>
    </citation>
    <scope>NUCLEOTIDE SEQUENCE [LARGE SCALE GENOMIC DNA]</scope>
    <source>
        <strain evidence="7">EF01-2</strain>
    </source>
</reference>